<dbReference type="PANTHER" id="PTHR34605:SF3">
    <property type="entry name" value="P CELL-TYPE AGGLUTINATION PROTEIN MAP4-LIKE-RELATED"/>
    <property type="match status" value="1"/>
</dbReference>
<evidence type="ECO:0000256" key="1">
    <source>
        <dbReference type="ARBA" id="ARBA00023172"/>
    </source>
</evidence>
<name>A0A9P5PHC9_9AGAR</name>
<reference evidence="2" key="1">
    <citation type="submission" date="2020-11" db="EMBL/GenBank/DDBJ databases">
        <authorList>
            <consortium name="DOE Joint Genome Institute"/>
            <person name="Ahrendt S."/>
            <person name="Riley R."/>
            <person name="Andreopoulos W."/>
            <person name="Labutti K."/>
            <person name="Pangilinan J."/>
            <person name="Ruiz-Duenas F.J."/>
            <person name="Barrasa J.M."/>
            <person name="Sanchez-Garcia M."/>
            <person name="Camarero S."/>
            <person name="Miyauchi S."/>
            <person name="Serrano A."/>
            <person name="Linde D."/>
            <person name="Babiker R."/>
            <person name="Drula E."/>
            <person name="Ayuso-Fernandez I."/>
            <person name="Pacheco R."/>
            <person name="Padilla G."/>
            <person name="Ferreira P."/>
            <person name="Barriuso J."/>
            <person name="Kellner H."/>
            <person name="Castanera R."/>
            <person name="Alfaro M."/>
            <person name="Ramirez L."/>
            <person name="Pisabarro A.G."/>
            <person name="Kuo A."/>
            <person name="Tritt A."/>
            <person name="Lipzen A."/>
            <person name="He G."/>
            <person name="Yan M."/>
            <person name="Ng V."/>
            <person name="Cullen D."/>
            <person name="Martin F."/>
            <person name="Rosso M.-N."/>
            <person name="Henrissat B."/>
            <person name="Hibbett D."/>
            <person name="Martinez A.T."/>
            <person name="Grigoriev I.V."/>
        </authorList>
    </citation>
    <scope>NUCLEOTIDE SEQUENCE</scope>
    <source>
        <strain evidence="2">AH 40177</strain>
    </source>
</reference>
<gene>
    <name evidence="2" type="ORF">BDP27DRAFT_1427091</name>
</gene>
<protein>
    <recommendedName>
        <fullName evidence="4">Tyr recombinase domain-containing protein</fullName>
    </recommendedName>
</protein>
<dbReference type="Gene3D" id="1.10.443.10">
    <property type="entry name" value="Intergrase catalytic core"/>
    <property type="match status" value="1"/>
</dbReference>
<evidence type="ECO:0000313" key="3">
    <source>
        <dbReference type="Proteomes" id="UP000772434"/>
    </source>
</evidence>
<dbReference type="InterPro" id="IPR013762">
    <property type="entry name" value="Integrase-like_cat_sf"/>
</dbReference>
<dbReference type="AlphaFoldDB" id="A0A9P5PHC9"/>
<dbReference type="InterPro" id="IPR052925">
    <property type="entry name" value="Phage_Integrase-like_Recomb"/>
</dbReference>
<sequence>MTVSPDTVSGDYGEAEALQVKHCAPASSFCAECPPVREEFLEHLHNDLDTSIGLNACVCAVADASFFGQICVGRLLSRSRLTILESIRRLTYSSTFPPLQTSPNIDQYVPSKHPLVLSLSPPSAKGTRKLHLPCTKTHQHKGDDVVLTHQESITDPIDAINHHLLVNQLSPSSPPFSYIDVLGEHRVLTKKLLLSVCNSVWAAHGIPCITGHSFRIRGTTHYLLNGVSPNVVAALGRWKSNAFLFYWRNLDSLASIHLHHHHSRSTYSNRLNMHHHG</sequence>
<dbReference type="GO" id="GO:0003677">
    <property type="term" value="F:DNA binding"/>
    <property type="evidence" value="ECO:0007669"/>
    <property type="project" value="InterPro"/>
</dbReference>
<dbReference type="OrthoDB" id="3254696at2759"/>
<dbReference type="PANTHER" id="PTHR34605">
    <property type="entry name" value="PHAGE_INTEGRASE DOMAIN-CONTAINING PROTEIN"/>
    <property type="match status" value="1"/>
</dbReference>
<accession>A0A9P5PHC9</accession>
<evidence type="ECO:0000313" key="2">
    <source>
        <dbReference type="EMBL" id="KAF9063202.1"/>
    </source>
</evidence>
<keyword evidence="3" id="KW-1185">Reference proteome</keyword>
<comment type="caution">
    <text evidence="2">The sequence shown here is derived from an EMBL/GenBank/DDBJ whole genome shotgun (WGS) entry which is preliminary data.</text>
</comment>
<organism evidence="2 3">
    <name type="scientific">Rhodocollybia butyracea</name>
    <dbReference type="NCBI Taxonomy" id="206335"/>
    <lineage>
        <taxon>Eukaryota</taxon>
        <taxon>Fungi</taxon>
        <taxon>Dikarya</taxon>
        <taxon>Basidiomycota</taxon>
        <taxon>Agaricomycotina</taxon>
        <taxon>Agaricomycetes</taxon>
        <taxon>Agaricomycetidae</taxon>
        <taxon>Agaricales</taxon>
        <taxon>Marasmiineae</taxon>
        <taxon>Omphalotaceae</taxon>
        <taxon>Rhodocollybia</taxon>
    </lineage>
</organism>
<dbReference type="EMBL" id="JADNRY010000151">
    <property type="protein sequence ID" value="KAF9063202.1"/>
    <property type="molecule type" value="Genomic_DNA"/>
</dbReference>
<dbReference type="Proteomes" id="UP000772434">
    <property type="component" value="Unassembled WGS sequence"/>
</dbReference>
<keyword evidence="1" id="KW-0233">DNA recombination</keyword>
<evidence type="ECO:0008006" key="4">
    <source>
        <dbReference type="Google" id="ProtNLM"/>
    </source>
</evidence>
<proteinExistence type="predicted"/>
<dbReference type="GO" id="GO:0006310">
    <property type="term" value="P:DNA recombination"/>
    <property type="evidence" value="ECO:0007669"/>
    <property type="project" value="UniProtKB-KW"/>
</dbReference>
<dbReference type="GO" id="GO:0015074">
    <property type="term" value="P:DNA integration"/>
    <property type="evidence" value="ECO:0007669"/>
    <property type="project" value="InterPro"/>
</dbReference>
<dbReference type="SUPFAM" id="SSF56349">
    <property type="entry name" value="DNA breaking-rejoining enzymes"/>
    <property type="match status" value="1"/>
</dbReference>
<dbReference type="InterPro" id="IPR011010">
    <property type="entry name" value="DNA_brk_join_enz"/>
</dbReference>